<feature type="domain" description="AAA" evidence="1">
    <location>
        <begin position="17"/>
        <end position="147"/>
    </location>
</feature>
<dbReference type="EMBL" id="FMZO01000019">
    <property type="protein sequence ID" value="SDE05220.1"/>
    <property type="molecule type" value="Genomic_DNA"/>
</dbReference>
<evidence type="ECO:0000313" key="3">
    <source>
        <dbReference type="EMBL" id="SDE05220.1"/>
    </source>
</evidence>
<dbReference type="Proteomes" id="UP000198757">
    <property type="component" value="Unassembled WGS sequence"/>
</dbReference>
<dbReference type="Gene3D" id="3.40.50.300">
    <property type="entry name" value="P-loop containing nucleotide triphosphate hydrolases"/>
    <property type="match status" value="1"/>
</dbReference>
<dbReference type="InterPro" id="IPR027417">
    <property type="entry name" value="P-loop_NTPase"/>
</dbReference>
<dbReference type="RefSeq" id="WP_090392722.1">
    <property type="nucleotide sequence ID" value="NZ_FMZO01000019.1"/>
</dbReference>
<name>A0A1G6ZRR1_NIADE</name>
<evidence type="ECO:0000259" key="1">
    <source>
        <dbReference type="Pfam" id="PF13173"/>
    </source>
</evidence>
<organism evidence="3 4">
    <name type="scientific">Niabella drilacis (strain DSM 25811 / CCM 8410 / CCUG 62505 / LMG 26954 / E90)</name>
    <dbReference type="NCBI Taxonomy" id="1285928"/>
    <lineage>
        <taxon>Bacteria</taxon>
        <taxon>Pseudomonadati</taxon>
        <taxon>Bacteroidota</taxon>
        <taxon>Chitinophagia</taxon>
        <taxon>Chitinophagales</taxon>
        <taxon>Chitinophagaceae</taxon>
        <taxon>Niabella</taxon>
    </lineage>
</organism>
<gene>
    <name evidence="3" type="ORF">SAMN04487894_11934</name>
</gene>
<dbReference type="PANTHER" id="PTHR33295:SF18">
    <property type="entry name" value="AAA+ ATPASE DOMAIN-CONTAINING PROTEIN"/>
    <property type="match status" value="1"/>
</dbReference>
<dbReference type="STRING" id="1285928.SAMN04487894_11934"/>
<dbReference type="InterPro" id="IPR041682">
    <property type="entry name" value="AAA_14"/>
</dbReference>
<dbReference type="AlphaFoldDB" id="A0A1G6ZRR1"/>
<evidence type="ECO:0000313" key="4">
    <source>
        <dbReference type="Proteomes" id="UP000198757"/>
    </source>
</evidence>
<keyword evidence="4" id="KW-1185">Reference proteome</keyword>
<proteinExistence type="predicted"/>
<evidence type="ECO:0000259" key="2">
    <source>
        <dbReference type="Pfam" id="PF13635"/>
    </source>
</evidence>
<sequence>MFERSIYKELAEHLSKRQVTVITGMRRVGKSTAVKYLLAKVSHKNSLYLDCERIEIRILLNKPHYEEIKEELELKGLDFTKPCLIALDEIQLVANLPSLIKYLYDTYTVKFVVTGSSSYYMKNTFSESLAGRKHVFEMYPLNFREFLVFKGVWAKPFERYRWQPYKAAWYNKAKSWYAEYLAYGGFPEVVLQKKEKDKTDLLQDILNSYIELDVKLLADYAAGEELYKLVKLLAARAGNKIDYSKLSSASGIGRQKIAAYMQLLEQTYLIYQLTPFTHNIDKEISQQRKLYFSDTGLLNVLGGNQLSAGQVFENAVAAQLKPMGVLQYYQKKSGQEIDFIYNQKMAIEVKETPVQQDHNALVLRAVSIGITESLVAGFRPAPTFTDFMWAGAVF</sequence>
<dbReference type="Pfam" id="PF13635">
    <property type="entry name" value="DUF4143"/>
    <property type="match status" value="1"/>
</dbReference>
<protein>
    <recommendedName>
        <fullName evidence="5">AAA+ ATPase domain-containing protein</fullName>
    </recommendedName>
</protein>
<dbReference type="SUPFAM" id="SSF52540">
    <property type="entry name" value="P-loop containing nucleoside triphosphate hydrolases"/>
    <property type="match status" value="1"/>
</dbReference>
<dbReference type="OrthoDB" id="9801840at2"/>
<evidence type="ECO:0008006" key="5">
    <source>
        <dbReference type="Google" id="ProtNLM"/>
    </source>
</evidence>
<accession>A0A1G6ZRR1</accession>
<dbReference type="InterPro" id="IPR025420">
    <property type="entry name" value="DUF4143"/>
</dbReference>
<reference evidence="4" key="1">
    <citation type="submission" date="2016-10" db="EMBL/GenBank/DDBJ databases">
        <authorList>
            <person name="Varghese N."/>
            <person name="Submissions S."/>
        </authorList>
    </citation>
    <scope>NUCLEOTIDE SEQUENCE [LARGE SCALE GENOMIC DNA]</scope>
    <source>
        <strain evidence="4">DSM 25811 / CCM 8410 / LMG 26954 / E90</strain>
    </source>
</reference>
<feature type="domain" description="DUF4143" evidence="2">
    <location>
        <begin position="213"/>
        <end position="350"/>
    </location>
</feature>
<dbReference type="Pfam" id="PF13173">
    <property type="entry name" value="AAA_14"/>
    <property type="match status" value="1"/>
</dbReference>
<dbReference type="PANTHER" id="PTHR33295">
    <property type="entry name" value="ATPASE"/>
    <property type="match status" value="1"/>
</dbReference>